<accession>A0A7S6U2X5</accession>
<protein>
    <recommendedName>
        <fullName evidence="4">Tetratricopeptide repeat protein</fullName>
    </recommendedName>
</protein>
<name>A0A7S6U2X5_9CYAN</name>
<organism evidence="2 3">
    <name type="scientific">Anabaenopsis elenkinii CCIBt3563</name>
    <dbReference type="NCBI Taxonomy" id="2779889"/>
    <lineage>
        <taxon>Bacteria</taxon>
        <taxon>Bacillati</taxon>
        <taxon>Cyanobacteriota</taxon>
        <taxon>Cyanophyceae</taxon>
        <taxon>Nostocales</taxon>
        <taxon>Nodulariaceae</taxon>
        <taxon>Anabaenopsis</taxon>
    </lineage>
</organism>
<dbReference type="PROSITE" id="PS50005">
    <property type="entry name" value="TPR"/>
    <property type="match status" value="1"/>
</dbReference>
<reference evidence="3" key="1">
    <citation type="submission" date="2020-10" db="EMBL/GenBank/DDBJ databases">
        <title>Genome-based taxonomic classification of the species Anabaenopsis elenkinii.</title>
        <authorList>
            <person name="Delbaje E."/>
            <person name="Andreote A.P.D."/>
            <person name="Pellegrinetti T.A."/>
            <person name="Cruz R.B."/>
            <person name="Branco L.H.Z."/>
            <person name="Fiore M.F."/>
        </authorList>
    </citation>
    <scope>NUCLEOTIDE SEQUENCE [LARGE SCALE GENOMIC DNA]</scope>
    <source>
        <strain evidence="3">CCIBt3563</strain>
    </source>
</reference>
<proteinExistence type="predicted"/>
<evidence type="ECO:0008006" key="4">
    <source>
        <dbReference type="Google" id="ProtNLM"/>
    </source>
</evidence>
<evidence type="ECO:0000313" key="2">
    <source>
        <dbReference type="EMBL" id="QOV23590.1"/>
    </source>
</evidence>
<evidence type="ECO:0000313" key="3">
    <source>
        <dbReference type="Proteomes" id="UP000593846"/>
    </source>
</evidence>
<keyword evidence="3" id="KW-1185">Reference proteome</keyword>
<dbReference type="Gene3D" id="1.25.40.10">
    <property type="entry name" value="Tetratricopeptide repeat domain"/>
    <property type="match status" value="1"/>
</dbReference>
<keyword evidence="1" id="KW-0802">TPR repeat</keyword>
<sequence length="64" mass="7142">MADYTQAITLNLNDALAYGVRGIIYRQPGDINKAKEDLQRAAQLFRNQGNTAAYQDVIEILNSL</sequence>
<feature type="repeat" description="TPR" evidence="1">
    <location>
        <begin position="15"/>
        <end position="48"/>
    </location>
</feature>
<dbReference type="InterPro" id="IPR011990">
    <property type="entry name" value="TPR-like_helical_dom_sf"/>
</dbReference>
<dbReference type="KEGG" id="aee:IM676_04615"/>
<dbReference type="AlphaFoldDB" id="A0A7S6U2X5"/>
<dbReference type="Proteomes" id="UP000593846">
    <property type="component" value="Chromosome"/>
</dbReference>
<evidence type="ECO:0000256" key="1">
    <source>
        <dbReference type="PROSITE-ProRule" id="PRU00339"/>
    </source>
</evidence>
<gene>
    <name evidence="2" type="ORF">IM676_04615</name>
</gene>
<dbReference type="InterPro" id="IPR019734">
    <property type="entry name" value="TPR_rpt"/>
</dbReference>
<dbReference type="SUPFAM" id="SSF48452">
    <property type="entry name" value="TPR-like"/>
    <property type="match status" value="1"/>
</dbReference>
<dbReference type="EMBL" id="CP063311">
    <property type="protein sequence ID" value="QOV23590.1"/>
    <property type="molecule type" value="Genomic_DNA"/>
</dbReference>
<dbReference type="RefSeq" id="WP_200989136.1">
    <property type="nucleotide sequence ID" value="NZ_CP063311.1"/>
</dbReference>